<dbReference type="PROSITE" id="PS50005">
    <property type="entry name" value="TPR"/>
    <property type="match status" value="1"/>
</dbReference>
<dbReference type="GO" id="GO:0031514">
    <property type="term" value="C:motile cilium"/>
    <property type="evidence" value="ECO:0007669"/>
    <property type="project" value="TreeGrafter"/>
</dbReference>
<evidence type="ECO:0000256" key="1">
    <source>
        <dbReference type="ARBA" id="ARBA00022737"/>
    </source>
</evidence>
<dbReference type="GeneTree" id="ENSGT00390000013319"/>
<dbReference type="Gene3D" id="1.25.40.10">
    <property type="entry name" value="Tetratricopeptide repeat domain"/>
    <property type="match status" value="2"/>
</dbReference>
<evidence type="ECO:0000256" key="2">
    <source>
        <dbReference type="ARBA" id="ARBA00022803"/>
    </source>
</evidence>
<dbReference type="Proteomes" id="UP000694569">
    <property type="component" value="Unplaced"/>
</dbReference>
<dbReference type="OrthoDB" id="10262375at2759"/>
<evidence type="ECO:0000313" key="6">
    <source>
        <dbReference type="Proteomes" id="UP000694569"/>
    </source>
</evidence>
<dbReference type="SUPFAM" id="SSF48452">
    <property type="entry name" value="TPR-like"/>
    <property type="match status" value="2"/>
</dbReference>
<dbReference type="GO" id="GO:0070062">
    <property type="term" value="C:extracellular exosome"/>
    <property type="evidence" value="ECO:0007669"/>
    <property type="project" value="TreeGrafter"/>
</dbReference>
<dbReference type="Ensembl" id="ENSLLET00000045080.1">
    <property type="protein sequence ID" value="ENSLLEP00000043352.1"/>
    <property type="gene ID" value="ENSLLEG00000027429.1"/>
</dbReference>
<dbReference type="SMART" id="SM00028">
    <property type="entry name" value="TPR"/>
    <property type="match status" value="4"/>
</dbReference>
<keyword evidence="6" id="KW-1185">Reference proteome</keyword>
<dbReference type="InterPro" id="IPR019734">
    <property type="entry name" value="TPR_rpt"/>
</dbReference>
<keyword evidence="1" id="KW-0677">Repeat</keyword>
<dbReference type="PANTHER" id="PTHR44314">
    <property type="entry name" value="CILIA- AND FLAGELLA-ASSOCIATED PROTEIN 70"/>
    <property type="match status" value="1"/>
</dbReference>
<dbReference type="InterPro" id="IPR052628">
    <property type="entry name" value="CFAP70"/>
</dbReference>
<dbReference type="InterPro" id="IPR011990">
    <property type="entry name" value="TPR-like_helical_dom_sf"/>
</dbReference>
<keyword evidence="2 3" id="KW-0802">TPR repeat</keyword>
<evidence type="ECO:0000256" key="3">
    <source>
        <dbReference type="PROSITE-ProRule" id="PRU00339"/>
    </source>
</evidence>
<evidence type="ECO:0000313" key="5">
    <source>
        <dbReference type="Ensembl" id="ENSLLEP00000043352.1"/>
    </source>
</evidence>
<dbReference type="Pfam" id="PF13181">
    <property type="entry name" value="TPR_8"/>
    <property type="match status" value="1"/>
</dbReference>
<protein>
    <submittedName>
        <fullName evidence="5">Cilia and flagella associated protein 70</fullName>
    </submittedName>
</protein>
<accession>A0A8C5QWB7</accession>
<gene>
    <name evidence="5" type="primary">CFAP70</name>
</gene>
<reference evidence="5" key="2">
    <citation type="submission" date="2025-09" db="UniProtKB">
        <authorList>
            <consortium name="Ensembl"/>
        </authorList>
    </citation>
    <scope>IDENTIFICATION</scope>
</reference>
<dbReference type="GO" id="GO:0003341">
    <property type="term" value="P:cilium movement"/>
    <property type="evidence" value="ECO:0007669"/>
    <property type="project" value="TreeGrafter"/>
</dbReference>
<dbReference type="GO" id="GO:0060271">
    <property type="term" value="P:cilium assembly"/>
    <property type="evidence" value="ECO:0007669"/>
    <property type="project" value="TreeGrafter"/>
</dbReference>
<organism evidence="5 6">
    <name type="scientific">Leptobrachium leishanense</name>
    <name type="common">Leishan spiny toad</name>
    <dbReference type="NCBI Taxonomy" id="445787"/>
    <lineage>
        <taxon>Eukaryota</taxon>
        <taxon>Metazoa</taxon>
        <taxon>Chordata</taxon>
        <taxon>Craniata</taxon>
        <taxon>Vertebrata</taxon>
        <taxon>Euteleostomi</taxon>
        <taxon>Amphibia</taxon>
        <taxon>Batrachia</taxon>
        <taxon>Anura</taxon>
        <taxon>Pelobatoidea</taxon>
        <taxon>Megophryidae</taxon>
        <taxon>Leptobrachium</taxon>
    </lineage>
</organism>
<reference evidence="5" key="1">
    <citation type="submission" date="2025-08" db="UniProtKB">
        <authorList>
            <consortium name="Ensembl"/>
        </authorList>
    </citation>
    <scope>IDENTIFICATION</scope>
</reference>
<feature type="repeat" description="TPR" evidence="3">
    <location>
        <begin position="818"/>
        <end position="851"/>
    </location>
</feature>
<dbReference type="PANTHER" id="PTHR44314:SF1">
    <property type="entry name" value="CILIA- AND FLAGELLA-ASSOCIATED PROTEIN 70"/>
    <property type="match status" value="1"/>
</dbReference>
<name>A0A8C5QWB7_9ANUR</name>
<dbReference type="AlphaFoldDB" id="A0A8C5QWB7"/>
<sequence length="913" mass="102018">MRADPGTGDAWALQLPYDFCFLQKGVKSDSPVTYARAEFNNVLLGDSPKLESSAERTAEYNFTFSFDVGPESAHSLDDLAHKPAVLTVLEILPKEKKQKEEKTGVLGQCSVDLLPLLEGEDGAGYIIGVIQRQPNWPRKKVAVSVPAPLLSEEQISNGNLLKVTMEAAYSVPDSWNPAGPQYSYVVGLQIPFPGEKPHSLLFSNGVLKAGGETEPVPRHKKWPVTGIAAINAQHLPDSFITGGSYEQEAGELNRAEDKEFRSDAETHRKRVTWDTERRCFLDPSVLASLQTRIAECRYWPVEIMRLPPANPAKAKTGKSDKGEEDFQVSFHGVAYVNMVPLLYPGVKSLRGAFRVFPYTESEVLEKTKCQASVLRDIIRQPNVVMNKPAAPQAINASPNARQVPSRILKDDKSTKDVSRKVSVTSNLSSVPVQQYAEANTYLVLELSLEKAMVPKRSPEELTMKVQELLPQRPQLPRRTMGAQKAVAEYQNQITSITSALLEEYSHLFGSQGQEGQEVDRQTLEEQKCKLNYELNCTGKYFAFKEQLKHSVVKIVREKYLKTTAFQDPEQLQAFLSDLYVYLVDEMHLTLNKPGVPWDCQDCFAIASKLSGSLRPDLSQCPPARLARDNQCVDHWADYGKFKLLICDHIKAKECFHEALVRDRSHLPSLILCGVTAVLNSYYDEAEVFFEDATCIDPTSVLAWTVLGLFYEIQGNDIRMEMAFSEANRLRQPRAVSRPPPGASDAGPPEDGPAAEGETSQKGNRSKHLMQQKGFLVLFLCPDVWASLGHLHMQNVNKSDARDCYEHTLSLVDNAAEMHPVFLNLGSIYLQDGEYEKAKNTYLMACKQSPTSRTWLGVGTACYRLGDLEEAEGALSEANILNNRNSEVWGHLALICLKVNRQRVKYIEEILYLV</sequence>
<proteinExistence type="predicted"/>
<feature type="region of interest" description="Disordered" evidence="4">
    <location>
        <begin position="730"/>
        <end position="764"/>
    </location>
</feature>
<evidence type="ECO:0000256" key="4">
    <source>
        <dbReference type="SAM" id="MobiDB-lite"/>
    </source>
</evidence>